<keyword evidence="7 8" id="KW-0998">Cell outer membrane</keyword>
<dbReference type="InterPro" id="IPR036942">
    <property type="entry name" value="Beta-barrel_TonB_sf"/>
</dbReference>
<dbReference type="KEGG" id="asui:ASUIS_1267"/>
<evidence type="ECO:0000256" key="6">
    <source>
        <dbReference type="ARBA" id="ARBA00023136"/>
    </source>
</evidence>
<dbReference type="InterPro" id="IPR039426">
    <property type="entry name" value="TonB-dep_rcpt-like"/>
</dbReference>
<keyword evidence="6 8" id="KW-0472">Membrane</keyword>
<comment type="similarity">
    <text evidence="8">Belongs to the TonB-dependent receptor family.</text>
</comment>
<evidence type="ECO:0000256" key="1">
    <source>
        <dbReference type="ARBA" id="ARBA00004571"/>
    </source>
</evidence>
<evidence type="ECO:0000256" key="4">
    <source>
        <dbReference type="ARBA" id="ARBA00022692"/>
    </source>
</evidence>
<dbReference type="EMBL" id="CP032100">
    <property type="protein sequence ID" value="AXX89752.1"/>
    <property type="molecule type" value="Genomic_DNA"/>
</dbReference>
<keyword evidence="5" id="KW-0732">Signal</keyword>
<dbReference type="GO" id="GO:0015344">
    <property type="term" value="F:siderophore uptake transmembrane transporter activity"/>
    <property type="evidence" value="ECO:0007669"/>
    <property type="project" value="TreeGrafter"/>
</dbReference>
<evidence type="ECO:0000259" key="9">
    <source>
        <dbReference type="Pfam" id="PF07715"/>
    </source>
</evidence>
<dbReference type="PANTHER" id="PTHR30069">
    <property type="entry name" value="TONB-DEPENDENT OUTER MEMBRANE RECEPTOR"/>
    <property type="match status" value="1"/>
</dbReference>
<sequence>MKLFILLFIIFYTSLFSSNLDYLLEEYDSTSEKSLQTVDEKLGHVYIYSQKDIKLMQYNKLNDILKELPLLNLNKNRYGLSSLSLSGTKTTVSGFFRVFINDHEVSSLYNQSAAVSWGDLPLDFIDYVEIYYGESSFSFGSETGIYFIRLYTKKGVKENGSEINLKGSSKGSSSESFTNSRTFENGWTYLFYGSNQKEKETRKYKDDKLLNDGTRRYLYLDISNENTDINMAYTDLKKDTYMGMSYDAVPDDGEIITKDFFVDVTKYFLDDKSLKTNVSFDVNNLDNVETNQEGMSFLPVRGVKHFDKDLKFTKVKASVTKSFEHKNNNFLAGFSTSEKKYTQGNKISNDFDKETITSLMFQDDYKLTDDLVLIANTKFDKYKRAGFLEDISEELYRVGAIYTPFESFGIKSFYTKTYLPPSFFDVDYAFLDKNLDVQKYKIYTIEAVYTTEKSKTSVTHHDVDIEDFIYLEPNIGFMNIAHTIKTSGYVYSYEYLLKESNKIQINYYTTTLSETLNNSSKGGYIKYMGAYDKFEYFTSVLYRNSYSYYDLHVDNSFDLSLGASYNINKNLKVSLKGENLLNNSTESLYADSGKAFAFADYERSATLSLKWMF</sequence>
<keyword evidence="11" id="KW-1185">Reference proteome</keyword>
<keyword evidence="3 8" id="KW-1134">Transmembrane beta strand</keyword>
<evidence type="ECO:0000256" key="8">
    <source>
        <dbReference type="PROSITE-ProRule" id="PRU01360"/>
    </source>
</evidence>
<dbReference type="Proteomes" id="UP000263040">
    <property type="component" value="Chromosome"/>
</dbReference>
<dbReference type="PROSITE" id="PS52016">
    <property type="entry name" value="TONB_DEPENDENT_REC_3"/>
    <property type="match status" value="1"/>
</dbReference>
<name>A0AAD0SQU9_9BACT</name>
<dbReference type="Gene3D" id="2.40.170.20">
    <property type="entry name" value="TonB-dependent receptor, beta-barrel domain"/>
    <property type="match status" value="1"/>
</dbReference>
<dbReference type="RefSeq" id="WP_118886286.1">
    <property type="nucleotide sequence ID" value="NZ_CP032100.1"/>
</dbReference>
<proteinExistence type="inferred from homology"/>
<dbReference type="Gene3D" id="2.170.130.10">
    <property type="entry name" value="TonB-dependent receptor, plug domain"/>
    <property type="match status" value="1"/>
</dbReference>
<feature type="domain" description="TonB-dependent receptor plug" evidence="9">
    <location>
        <begin position="42"/>
        <end position="142"/>
    </location>
</feature>
<dbReference type="SUPFAM" id="SSF56935">
    <property type="entry name" value="Porins"/>
    <property type="match status" value="1"/>
</dbReference>
<comment type="subcellular location">
    <subcellularLocation>
        <location evidence="1 8">Cell outer membrane</location>
        <topology evidence="1 8">Multi-pass membrane protein</topology>
    </subcellularLocation>
</comment>
<evidence type="ECO:0000256" key="7">
    <source>
        <dbReference type="ARBA" id="ARBA00023237"/>
    </source>
</evidence>
<accession>A0AAD0SQU9</accession>
<keyword evidence="2 8" id="KW-0813">Transport</keyword>
<evidence type="ECO:0000256" key="3">
    <source>
        <dbReference type="ARBA" id="ARBA00022452"/>
    </source>
</evidence>
<gene>
    <name evidence="10" type="ORF">ASUIS_1267</name>
</gene>
<evidence type="ECO:0000256" key="2">
    <source>
        <dbReference type="ARBA" id="ARBA00022448"/>
    </source>
</evidence>
<protein>
    <submittedName>
        <fullName evidence="10">TonB-dependent cobalamin receptor</fullName>
    </submittedName>
</protein>
<dbReference type="AlphaFoldDB" id="A0AAD0SQU9"/>
<evidence type="ECO:0000313" key="11">
    <source>
        <dbReference type="Proteomes" id="UP000263040"/>
    </source>
</evidence>
<organism evidence="10 11">
    <name type="scientific">Arcobacter suis CECT 7833</name>
    <dbReference type="NCBI Taxonomy" id="663365"/>
    <lineage>
        <taxon>Bacteria</taxon>
        <taxon>Pseudomonadati</taxon>
        <taxon>Campylobacterota</taxon>
        <taxon>Epsilonproteobacteria</taxon>
        <taxon>Campylobacterales</taxon>
        <taxon>Arcobacteraceae</taxon>
        <taxon>Arcobacter</taxon>
    </lineage>
</organism>
<keyword evidence="4 8" id="KW-0812">Transmembrane</keyword>
<dbReference type="Pfam" id="PF07715">
    <property type="entry name" value="Plug"/>
    <property type="match status" value="1"/>
</dbReference>
<keyword evidence="10" id="KW-0675">Receptor</keyword>
<reference evidence="10 11" key="1">
    <citation type="submission" date="2018-08" db="EMBL/GenBank/DDBJ databases">
        <title>Complete genome of the Arcobacter suis type strain LMG 26152.</title>
        <authorList>
            <person name="Miller W.G."/>
            <person name="Yee E."/>
            <person name="Bono J.L."/>
        </authorList>
    </citation>
    <scope>NUCLEOTIDE SEQUENCE [LARGE SCALE GENOMIC DNA]</scope>
    <source>
        <strain evidence="10 11">CECT 7833</strain>
    </source>
</reference>
<dbReference type="InterPro" id="IPR012910">
    <property type="entry name" value="Plug_dom"/>
</dbReference>
<dbReference type="GO" id="GO:0044718">
    <property type="term" value="P:siderophore transmembrane transport"/>
    <property type="evidence" value="ECO:0007669"/>
    <property type="project" value="TreeGrafter"/>
</dbReference>
<dbReference type="GO" id="GO:0009279">
    <property type="term" value="C:cell outer membrane"/>
    <property type="evidence" value="ECO:0007669"/>
    <property type="project" value="UniProtKB-SubCell"/>
</dbReference>
<dbReference type="InterPro" id="IPR037066">
    <property type="entry name" value="Plug_dom_sf"/>
</dbReference>
<evidence type="ECO:0000313" key="10">
    <source>
        <dbReference type="EMBL" id="AXX89752.1"/>
    </source>
</evidence>
<evidence type="ECO:0000256" key="5">
    <source>
        <dbReference type="ARBA" id="ARBA00022729"/>
    </source>
</evidence>
<dbReference type="PANTHER" id="PTHR30069:SF29">
    <property type="entry name" value="HEMOGLOBIN AND HEMOGLOBIN-HAPTOGLOBIN-BINDING PROTEIN 1-RELATED"/>
    <property type="match status" value="1"/>
</dbReference>